<dbReference type="PANTHER" id="PTHR35604">
    <property type="entry name" value="TRANSPOSASE INSH FOR INSERTION SEQUENCE ELEMENT IS5A-RELATED"/>
    <property type="match status" value="1"/>
</dbReference>
<evidence type="ECO:0000256" key="4">
    <source>
        <dbReference type="ARBA" id="ARBA00023125"/>
    </source>
</evidence>
<dbReference type="InterPro" id="IPR008490">
    <property type="entry name" value="Transposase_InsH_N"/>
</dbReference>
<organism evidence="8 9">
    <name type="scientific">Dokdonella koreensis DS-123</name>
    <dbReference type="NCBI Taxonomy" id="1300342"/>
    <lineage>
        <taxon>Bacteria</taxon>
        <taxon>Pseudomonadati</taxon>
        <taxon>Pseudomonadota</taxon>
        <taxon>Gammaproteobacteria</taxon>
        <taxon>Lysobacterales</taxon>
        <taxon>Rhodanobacteraceae</taxon>
        <taxon>Dokdonella</taxon>
    </lineage>
</organism>
<evidence type="ECO:0000313" key="8">
    <source>
        <dbReference type="EMBL" id="ANB16712.1"/>
    </source>
</evidence>
<dbReference type="InterPro" id="IPR002559">
    <property type="entry name" value="Transposase_11"/>
</dbReference>
<dbReference type="AlphaFoldDB" id="A0A167GLY2"/>
<evidence type="ECO:0000259" key="7">
    <source>
        <dbReference type="Pfam" id="PF05598"/>
    </source>
</evidence>
<dbReference type="RefSeq" id="WP_067644064.1">
    <property type="nucleotide sequence ID" value="NZ_CP015249.1"/>
</dbReference>
<dbReference type="OrthoDB" id="9774608at2"/>
<dbReference type="Pfam" id="PF01609">
    <property type="entry name" value="DDE_Tnp_1"/>
    <property type="match status" value="1"/>
</dbReference>
<gene>
    <name evidence="8" type="ORF">I596_676</name>
</gene>
<dbReference type="GO" id="GO:0006313">
    <property type="term" value="P:DNA transposition"/>
    <property type="evidence" value="ECO:0007669"/>
    <property type="project" value="InterPro"/>
</dbReference>
<keyword evidence="4" id="KW-0238">DNA-binding</keyword>
<dbReference type="PATRIC" id="fig|1300342.3.peg.663"/>
<keyword evidence="9" id="KW-1185">Reference proteome</keyword>
<dbReference type="Pfam" id="PF05598">
    <property type="entry name" value="DUF772"/>
    <property type="match status" value="1"/>
</dbReference>
<keyword evidence="5" id="KW-0233">DNA recombination</keyword>
<comment type="similarity">
    <text evidence="2">Belongs to the transposase 11 family.</text>
</comment>
<dbReference type="PANTHER" id="PTHR35604:SF2">
    <property type="entry name" value="TRANSPOSASE INSH FOR INSERTION SEQUENCE ELEMENT IS5A-RELATED"/>
    <property type="match status" value="1"/>
</dbReference>
<evidence type="ECO:0000256" key="2">
    <source>
        <dbReference type="ARBA" id="ARBA00010075"/>
    </source>
</evidence>
<evidence type="ECO:0000259" key="6">
    <source>
        <dbReference type="Pfam" id="PF01609"/>
    </source>
</evidence>
<protein>
    <submittedName>
        <fullName evidence="8">Transposase, IS5 family protein</fullName>
    </submittedName>
</protein>
<proteinExistence type="inferred from homology"/>
<keyword evidence="3" id="KW-0815">Transposition</keyword>
<dbReference type="GO" id="GO:0003677">
    <property type="term" value="F:DNA binding"/>
    <property type="evidence" value="ECO:0007669"/>
    <property type="project" value="UniProtKB-KW"/>
</dbReference>
<evidence type="ECO:0000313" key="9">
    <source>
        <dbReference type="Proteomes" id="UP000076830"/>
    </source>
</evidence>
<dbReference type="Proteomes" id="UP000076830">
    <property type="component" value="Chromosome"/>
</dbReference>
<comment type="function">
    <text evidence="1">Involved in the transposition of the insertion sequence IS5.</text>
</comment>
<feature type="domain" description="Transposase InsH N-terminal" evidence="7">
    <location>
        <begin position="14"/>
        <end position="110"/>
    </location>
</feature>
<evidence type="ECO:0000256" key="3">
    <source>
        <dbReference type="ARBA" id="ARBA00022578"/>
    </source>
</evidence>
<dbReference type="EMBL" id="CP015249">
    <property type="protein sequence ID" value="ANB16712.1"/>
    <property type="molecule type" value="Genomic_DNA"/>
</dbReference>
<accession>A0A167GLY2</accession>
<dbReference type="InterPro" id="IPR047959">
    <property type="entry name" value="Transpos_IS5"/>
</dbReference>
<dbReference type="NCBIfam" id="NF033581">
    <property type="entry name" value="transpos_IS5_4"/>
    <property type="match status" value="1"/>
</dbReference>
<evidence type="ECO:0000256" key="1">
    <source>
        <dbReference type="ARBA" id="ARBA00003544"/>
    </source>
</evidence>
<evidence type="ECO:0000256" key="5">
    <source>
        <dbReference type="ARBA" id="ARBA00023172"/>
    </source>
</evidence>
<sequence length="339" mass="38253">MISLFAGEERSAKRERLGDPLQVLDRHIDFAALAKAVDAKLVIGDAGRGGRPPYPTELMIRLLVVQNLYNLSDDAMEYQLLDRASFQRFAGLEQSGRVPDAKTLWVWRERLKKQDLIGDISEAVGGQLAQAGFIARGGQIIDASIVTVPIQRNRRDENEAIGRGEVPAGWNEAKREQKDVDARWTIKHGKSYYGYKLHANTDRRWGFIRRIEVTTASANDTTVFESILDATNTSRAVYADRGYAKAAREQALGEAGYRDRIQRKGQADRPLSQAQQRRNRRIARQRAFGEHPFARLAQMGGKCIRTIGLARARMMIALKVITHNVMHLARLRQRRIVPA</sequence>
<dbReference type="KEGG" id="dko:I596_676"/>
<name>A0A167GLY2_9GAMM</name>
<reference evidence="8 9" key="1">
    <citation type="submission" date="2016-04" db="EMBL/GenBank/DDBJ databases">
        <title>Complete genome sequence of Dokdonella koreensis DS-123T.</title>
        <authorList>
            <person name="Kim J.F."/>
            <person name="Lee H."/>
            <person name="Kwak M.-J."/>
        </authorList>
    </citation>
    <scope>NUCLEOTIDE SEQUENCE [LARGE SCALE GENOMIC DNA]</scope>
    <source>
        <strain evidence="8 9">DS-123</strain>
    </source>
</reference>
<feature type="domain" description="Transposase IS4-like" evidence="6">
    <location>
        <begin position="139"/>
        <end position="324"/>
    </location>
</feature>
<dbReference type="GO" id="GO:0004803">
    <property type="term" value="F:transposase activity"/>
    <property type="evidence" value="ECO:0007669"/>
    <property type="project" value="InterPro"/>
</dbReference>